<dbReference type="Pfam" id="PF10263">
    <property type="entry name" value="SprT-like"/>
    <property type="match status" value="1"/>
</dbReference>
<reference evidence="3 4" key="1">
    <citation type="journal article" date="2024" name="bioRxiv">
        <title>A reference genome for Trichogramma kaykai: A tiny desert-dwelling parasitoid wasp with competing sex-ratio distorters.</title>
        <authorList>
            <person name="Culotta J."/>
            <person name="Lindsey A.R."/>
        </authorList>
    </citation>
    <scope>NUCLEOTIDE SEQUENCE [LARGE SCALE GENOMIC DNA]</scope>
    <source>
        <strain evidence="3 4">KSX58</strain>
    </source>
</reference>
<accession>A0ABD2VS78</accession>
<evidence type="ECO:0000256" key="1">
    <source>
        <dbReference type="SAM" id="MobiDB-lite"/>
    </source>
</evidence>
<evidence type="ECO:0000313" key="4">
    <source>
        <dbReference type="Proteomes" id="UP001627154"/>
    </source>
</evidence>
<sequence>MSRRSTRSNPGVLVGQETNPEDIYVRTRNIWNLCFPNDEFPKCFVVTLEKNMSPDAMDTIIAHELIHVYLWLKRDPDPSDHGGFFKKVAAEVERRTPFKNIDVDHELDRKVSQFRQQFEWQCRTCGEKKFLFTKHHPSAANIQHEEACERPDWVMIHEIVPKKKAEPERPPQLKPVGIPPSERARSRSRRGREEEATTSRAPKRPRIVAEETGKNLADVQRYRRR</sequence>
<feature type="domain" description="SprT-like" evidence="2">
    <location>
        <begin position="51"/>
        <end position="97"/>
    </location>
</feature>
<organism evidence="3 4">
    <name type="scientific">Trichogramma kaykai</name>
    <dbReference type="NCBI Taxonomy" id="54128"/>
    <lineage>
        <taxon>Eukaryota</taxon>
        <taxon>Metazoa</taxon>
        <taxon>Ecdysozoa</taxon>
        <taxon>Arthropoda</taxon>
        <taxon>Hexapoda</taxon>
        <taxon>Insecta</taxon>
        <taxon>Pterygota</taxon>
        <taxon>Neoptera</taxon>
        <taxon>Endopterygota</taxon>
        <taxon>Hymenoptera</taxon>
        <taxon>Apocrita</taxon>
        <taxon>Proctotrupomorpha</taxon>
        <taxon>Chalcidoidea</taxon>
        <taxon>Trichogrammatidae</taxon>
        <taxon>Trichogramma</taxon>
    </lineage>
</organism>
<proteinExistence type="predicted"/>
<dbReference type="Proteomes" id="UP001627154">
    <property type="component" value="Unassembled WGS sequence"/>
</dbReference>
<dbReference type="InterPro" id="IPR006640">
    <property type="entry name" value="SprT-like_domain"/>
</dbReference>
<comment type="caution">
    <text evidence="3">The sequence shown here is derived from an EMBL/GenBank/DDBJ whole genome shotgun (WGS) entry which is preliminary data.</text>
</comment>
<feature type="region of interest" description="Disordered" evidence="1">
    <location>
        <begin position="163"/>
        <end position="225"/>
    </location>
</feature>
<evidence type="ECO:0000259" key="2">
    <source>
        <dbReference type="Pfam" id="PF10263"/>
    </source>
</evidence>
<evidence type="ECO:0000313" key="3">
    <source>
        <dbReference type="EMBL" id="KAL3383587.1"/>
    </source>
</evidence>
<name>A0ABD2VS78_9HYME</name>
<gene>
    <name evidence="3" type="ORF">TKK_020531</name>
</gene>
<dbReference type="GO" id="GO:0006974">
    <property type="term" value="P:DNA damage response"/>
    <property type="evidence" value="ECO:0007669"/>
    <property type="project" value="UniProtKB-ARBA"/>
</dbReference>
<keyword evidence="4" id="KW-1185">Reference proteome</keyword>
<dbReference type="AlphaFoldDB" id="A0ABD2VS78"/>
<dbReference type="EMBL" id="JBJJXI010000188">
    <property type="protein sequence ID" value="KAL3383587.1"/>
    <property type="molecule type" value="Genomic_DNA"/>
</dbReference>
<protein>
    <recommendedName>
        <fullName evidence="2">SprT-like domain-containing protein</fullName>
    </recommendedName>
</protein>